<gene>
    <name evidence="2" type="ORF">OS493_017128</name>
</gene>
<dbReference type="Proteomes" id="UP001163046">
    <property type="component" value="Unassembled WGS sequence"/>
</dbReference>
<organism evidence="2 3">
    <name type="scientific">Desmophyllum pertusum</name>
    <dbReference type="NCBI Taxonomy" id="174260"/>
    <lineage>
        <taxon>Eukaryota</taxon>
        <taxon>Metazoa</taxon>
        <taxon>Cnidaria</taxon>
        <taxon>Anthozoa</taxon>
        <taxon>Hexacorallia</taxon>
        <taxon>Scleractinia</taxon>
        <taxon>Caryophylliina</taxon>
        <taxon>Caryophylliidae</taxon>
        <taxon>Desmophyllum</taxon>
    </lineage>
</organism>
<evidence type="ECO:0000313" key="3">
    <source>
        <dbReference type="Proteomes" id="UP001163046"/>
    </source>
</evidence>
<comment type="caution">
    <text evidence="2">The sequence shown here is derived from an EMBL/GenBank/DDBJ whole genome shotgun (WGS) entry which is preliminary data.</text>
</comment>
<name>A0A9W9YCB1_9CNID</name>
<evidence type="ECO:0000256" key="1">
    <source>
        <dbReference type="SAM" id="SignalP"/>
    </source>
</evidence>
<evidence type="ECO:0000313" key="2">
    <source>
        <dbReference type="EMBL" id="KAJ7333586.1"/>
    </source>
</evidence>
<reference evidence="2" key="1">
    <citation type="submission" date="2023-01" db="EMBL/GenBank/DDBJ databases">
        <title>Genome assembly of the deep-sea coral Lophelia pertusa.</title>
        <authorList>
            <person name="Herrera S."/>
            <person name="Cordes E."/>
        </authorList>
    </citation>
    <scope>NUCLEOTIDE SEQUENCE</scope>
    <source>
        <strain evidence="2">USNM1676648</strain>
        <tissue evidence="2">Polyp</tissue>
    </source>
</reference>
<feature type="signal peptide" evidence="1">
    <location>
        <begin position="1"/>
        <end position="16"/>
    </location>
</feature>
<proteinExistence type="predicted"/>
<feature type="chain" id="PRO_5040912949" evidence="1">
    <location>
        <begin position="17"/>
        <end position="121"/>
    </location>
</feature>
<dbReference type="EMBL" id="MU827786">
    <property type="protein sequence ID" value="KAJ7333586.1"/>
    <property type="molecule type" value="Genomic_DNA"/>
</dbReference>
<accession>A0A9W9YCB1</accession>
<dbReference type="AlphaFoldDB" id="A0A9W9YCB1"/>
<sequence length="121" mass="13877">MLLFQIIMFVVAELSCLRHPVVYGEGSLEISSQTTDVQTVQLRTKRWLWGGCGFIPGCEKCNDGLICKRCRHAFIPVEYERNTKKIIRCIRSCPTGYNITSRKGYPMICVRTQLGKLVEFK</sequence>
<dbReference type="Gene3D" id="2.10.220.10">
    <property type="entry name" value="Hormone Receptor, Insulin-like Growth Factor Receptor 1, Chain A, domain 2"/>
    <property type="match status" value="1"/>
</dbReference>
<keyword evidence="1" id="KW-0732">Signal</keyword>
<protein>
    <submittedName>
        <fullName evidence="2">Uncharacterized protein</fullName>
    </submittedName>
</protein>
<keyword evidence="3" id="KW-1185">Reference proteome</keyword>
<dbReference type="OrthoDB" id="5959912at2759"/>